<accession>A0AAN7UZA9</accession>
<organism evidence="1 2">
    <name type="scientific">Xylaria bambusicola</name>
    <dbReference type="NCBI Taxonomy" id="326684"/>
    <lineage>
        <taxon>Eukaryota</taxon>
        <taxon>Fungi</taxon>
        <taxon>Dikarya</taxon>
        <taxon>Ascomycota</taxon>
        <taxon>Pezizomycotina</taxon>
        <taxon>Sordariomycetes</taxon>
        <taxon>Xylariomycetidae</taxon>
        <taxon>Xylariales</taxon>
        <taxon>Xylariaceae</taxon>
        <taxon>Xylaria</taxon>
    </lineage>
</organism>
<gene>
    <name evidence="1" type="ORF">RRF57_011287</name>
</gene>
<name>A0AAN7UZA9_9PEZI</name>
<evidence type="ECO:0000313" key="1">
    <source>
        <dbReference type="EMBL" id="KAK5635576.1"/>
    </source>
</evidence>
<sequence>MATTGFGIQLTVGACIADHGSHIARKPSPALLRASCCVETSCITPAANGYHDFRSGLKPGTSFLNGHEYRP</sequence>
<evidence type="ECO:0000313" key="2">
    <source>
        <dbReference type="Proteomes" id="UP001305414"/>
    </source>
</evidence>
<dbReference type="Proteomes" id="UP001305414">
    <property type="component" value="Unassembled WGS sequence"/>
</dbReference>
<dbReference type="EMBL" id="JAWHQM010000055">
    <property type="protein sequence ID" value="KAK5635576.1"/>
    <property type="molecule type" value="Genomic_DNA"/>
</dbReference>
<dbReference type="AlphaFoldDB" id="A0AAN7UZA9"/>
<protein>
    <submittedName>
        <fullName evidence="1">Uncharacterized protein</fullName>
    </submittedName>
</protein>
<keyword evidence="2" id="KW-1185">Reference proteome</keyword>
<proteinExistence type="predicted"/>
<comment type="caution">
    <text evidence="1">The sequence shown here is derived from an EMBL/GenBank/DDBJ whole genome shotgun (WGS) entry which is preliminary data.</text>
</comment>
<reference evidence="1 2" key="1">
    <citation type="submission" date="2023-10" db="EMBL/GenBank/DDBJ databases">
        <title>Draft genome sequence of Xylaria bambusicola isolate GMP-LS, the root and basal stem rot pathogen of sugarcane in Indonesia.</title>
        <authorList>
            <person name="Selvaraj P."/>
            <person name="Muralishankar V."/>
            <person name="Muruganantham S."/>
            <person name="Sp S."/>
            <person name="Haryani S."/>
            <person name="Lau K.J.X."/>
            <person name="Naqvi N.I."/>
        </authorList>
    </citation>
    <scope>NUCLEOTIDE SEQUENCE [LARGE SCALE GENOMIC DNA]</scope>
    <source>
        <strain evidence="1">GMP-LS</strain>
    </source>
</reference>